<gene>
    <name evidence="2" type="ORF">CINCED_3A017649</name>
</gene>
<reference evidence="2 3" key="1">
    <citation type="submission" date="2019-08" db="EMBL/GenBank/DDBJ databases">
        <authorList>
            <person name="Alioto T."/>
            <person name="Alioto T."/>
            <person name="Gomez Garrido J."/>
        </authorList>
    </citation>
    <scope>NUCLEOTIDE SEQUENCE [LARGE SCALE GENOMIC DNA]</scope>
</reference>
<organism evidence="2 3">
    <name type="scientific">Cinara cedri</name>
    <dbReference type="NCBI Taxonomy" id="506608"/>
    <lineage>
        <taxon>Eukaryota</taxon>
        <taxon>Metazoa</taxon>
        <taxon>Ecdysozoa</taxon>
        <taxon>Arthropoda</taxon>
        <taxon>Hexapoda</taxon>
        <taxon>Insecta</taxon>
        <taxon>Pterygota</taxon>
        <taxon>Neoptera</taxon>
        <taxon>Paraneoptera</taxon>
        <taxon>Hemiptera</taxon>
        <taxon>Sternorrhyncha</taxon>
        <taxon>Aphidomorpha</taxon>
        <taxon>Aphidoidea</taxon>
        <taxon>Aphididae</taxon>
        <taxon>Lachninae</taxon>
        <taxon>Cinara</taxon>
    </lineage>
</organism>
<accession>A0A5E4NMG3</accession>
<evidence type="ECO:0000256" key="1">
    <source>
        <dbReference type="SAM" id="MobiDB-lite"/>
    </source>
</evidence>
<sequence>MADNLLKAQNESTASLNFTHSSRQAWDLGRKLGPELPKPGQYSTISANNVAVRLIRVAKAKMHKIQKPTMKRNYEVRKKEMKH</sequence>
<protein>
    <submittedName>
        <fullName evidence="2">Uncharacterized protein</fullName>
    </submittedName>
</protein>
<evidence type="ECO:0000313" key="2">
    <source>
        <dbReference type="EMBL" id="VVC42693.1"/>
    </source>
</evidence>
<name>A0A5E4NMG3_9HEMI</name>
<evidence type="ECO:0000313" key="3">
    <source>
        <dbReference type="Proteomes" id="UP000325440"/>
    </source>
</evidence>
<feature type="region of interest" description="Disordered" evidence="1">
    <location>
        <begin position="63"/>
        <end position="83"/>
    </location>
</feature>
<keyword evidence="3" id="KW-1185">Reference proteome</keyword>
<dbReference type="EMBL" id="CABPRJ010001979">
    <property type="protein sequence ID" value="VVC42693.1"/>
    <property type="molecule type" value="Genomic_DNA"/>
</dbReference>
<dbReference type="Proteomes" id="UP000325440">
    <property type="component" value="Unassembled WGS sequence"/>
</dbReference>
<proteinExistence type="predicted"/>
<dbReference type="AlphaFoldDB" id="A0A5E4NMG3"/>
<feature type="compositionally biased region" description="Basic and acidic residues" evidence="1">
    <location>
        <begin position="72"/>
        <end position="83"/>
    </location>
</feature>